<comment type="caution">
    <text evidence="13">The sequence shown here is derived from an EMBL/GenBank/DDBJ whole genome shotgun (WGS) entry which is preliminary data.</text>
</comment>
<feature type="domain" description="Histidine kinase/HSP90-like ATPase" evidence="11">
    <location>
        <begin position="291"/>
        <end position="412"/>
    </location>
</feature>
<dbReference type="PANTHER" id="PTHR24421:SF10">
    <property type="entry name" value="NITRATE_NITRITE SENSOR PROTEIN NARQ"/>
    <property type="match status" value="1"/>
</dbReference>
<evidence type="ECO:0000256" key="1">
    <source>
        <dbReference type="ARBA" id="ARBA00000085"/>
    </source>
</evidence>
<feature type="transmembrane region" description="Helical" evidence="10">
    <location>
        <begin position="12"/>
        <end position="33"/>
    </location>
</feature>
<name>A0ABP8RIS4_9PSEU</name>
<keyword evidence="4" id="KW-0808">Transferase</keyword>
<keyword evidence="14" id="KW-1185">Reference proteome</keyword>
<keyword evidence="10" id="KW-0472">Membrane</keyword>
<gene>
    <name evidence="13" type="ORF">GCM10023175_12320</name>
</gene>
<dbReference type="RefSeq" id="WP_345413588.1">
    <property type="nucleotide sequence ID" value="NZ_BAABGT010000017.1"/>
</dbReference>
<organism evidence="13 14">
    <name type="scientific">Pseudonocardia xishanensis</name>
    <dbReference type="NCBI Taxonomy" id="630995"/>
    <lineage>
        <taxon>Bacteria</taxon>
        <taxon>Bacillati</taxon>
        <taxon>Actinomycetota</taxon>
        <taxon>Actinomycetes</taxon>
        <taxon>Pseudonocardiales</taxon>
        <taxon>Pseudonocardiaceae</taxon>
        <taxon>Pseudonocardia</taxon>
    </lineage>
</organism>
<dbReference type="SUPFAM" id="SSF103473">
    <property type="entry name" value="MFS general substrate transporter"/>
    <property type="match status" value="1"/>
</dbReference>
<feature type="transmembrane region" description="Helical" evidence="10">
    <location>
        <begin position="71"/>
        <end position="99"/>
    </location>
</feature>
<evidence type="ECO:0000256" key="8">
    <source>
        <dbReference type="ARBA" id="ARBA00023012"/>
    </source>
</evidence>
<feature type="domain" description="Signal transduction histidine kinase subgroup 3 dimerisation and phosphoacceptor" evidence="12">
    <location>
        <begin position="182"/>
        <end position="245"/>
    </location>
</feature>
<feature type="region of interest" description="Disordered" evidence="9">
    <location>
        <begin position="326"/>
        <end position="370"/>
    </location>
</feature>
<feature type="compositionally biased region" description="Gly residues" evidence="9">
    <location>
        <begin position="334"/>
        <end position="343"/>
    </location>
</feature>
<accession>A0ABP8RIS4</accession>
<evidence type="ECO:0000256" key="6">
    <source>
        <dbReference type="ARBA" id="ARBA00022777"/>
    </source>
</evidence>
<dbReference type="InterPro" id="IPR011712">
    <property type="entry name" value="Sig_transdc_His_kin_sub3_dim/P"/>
</dbReference>
<dbReference type="Gene3D" id="3.30.565.10">
    <property type="entry name" value="Histidine kinase-like ATPase, C-terminal domain"/>
    <property type="match status" value="1"/>
</dbReference>
<evidence type="ECO:0000256" key="4">
    <source>
        <dbReference type="ARBA" id="ARBA00022679"/>
    </source>
</evidence>
<evidence type="ECO:0000256" key="5">
    <source>
        <dbReference type="ARBA" id="ARBA00022741"/>
    </source>
</evidence>
<dbReference type="InterPro" id="IPR003594">
    <property type="entry name" value="HATPase_dom"/>
</dbReference>
<keyword evidence="5" id="KW-0547">Nucleotide-binding</keyword>
<dbReference type="InterPro" id="IPR036259">
    <property type="entry name" value="MFS_trans_sf"/>
</dbReference>
<dbReference type="InterPro" id="IPR050482">
    <property type="entry name" value="Sensor_HK_TwoCompSys"/>
</dbReference>
<evidence type="ECO:0000259" key="11">
    <source>
        <dbReference type="Pfam" id="PF02518"/>
    </source>
</evidence>
<keyword evidence="7" id="KW-0067">ATP-binding</keyword>
<dbReference type="Pfam" id="PF07730">
    <property type="entry name" value="HisKA_3"/>
    <property type="match status" value="1"/>
</dbReference>
<feature type="transmembrane region" description="Helical" evidence="10">
    <location>
        <begin position="45"/>
        <end position="65"/>
    </location>
</feature>
<proteinExistence type="predicted"/>
<evidence type="ECO:0000256" key="2">
    <source>
        <dbReference type="ARBA" id="ARBA00012438"/>
    </source>
</evidence>
<dbReference type="Proteomes" id="UP001501598">
    <property type="component" value="Unassembled WGS sequence"/>
</dbReference>
<evidence type="ECO:0000256" key="9">
    <source>
        <dbReference type="SAM" id="MobiDB-lite"/>
    </source>
</evidence>
<keyword evidence="6 13" id="KW-0418">Kinase</keyword>
<dbReference type="EC" id="2.7.13.3" evidence="2"/>
<keyword evidence="10" id="KW-1133">Transmembrane helix</keyword>
<evidence type="ECO:0000256" key="7">
    <source>
        <dbReference type="ARBA" id="ARBA00022840"/>
    </source>
</evidence>
<dbReference type="EMBL" id="BAABGT010000017">
    <property type="protein sequence ID" value="GAA4540071.1"/>
    <property type="molecule type" value="Genomic_DNA"/>
</dbReference>
<dbReference type="Gene3D" id="1.20.5.1930">
    <property type="match status" value="1"/>
</dbReference>
<evidence type="ECO:0000256" key="3">
    <source>
        <dbReference type="ARBA" id="ARBA00022553"/>
    </source>
</evidence>
<keyword evidence="8" id="KW-0902">Two-component regulatory system</keyword>
<feature type="region of interest" description="Disordered" evidence="9">
    <location>
        <begin position="393"/>
        <end position="418"/>
    </location>
</feature>
<evidence type="ECO:0000313" key="14">
    <source>
        <dbReference type="Proteomes" id="UP001501598"/>
    </source>
</evidence>
<feature type="compositionally biased region" description="Gly residues" evidence="9">
    <location>
        <begin position="358"/>
        <end position="367"/>
    </location>
</feature>
<keyword evidence="3" id="KW-0597">Phosphoprotein</keyword>
<evidence type="ECO:0000313" key="13">
    <source>
        <dbReference type="EMBL" id="GAA4540071.1"/>
    </source>
</evidence>
<sequence>MTVWRWFRDRAWVGVGPTLVLPLVWIPVALLAARNIPAFVPVVRPLDALGVALIVLGPLFLVVRRALPREVLVGCAVVLLVYLGFGYAFGPVAVPSLIALAHAVQEGHRRFAYAVTGGTVALGLVLQATVRGGIVSWEATLALLAWLSAYVAGCELWRARHERRAQARAAREETERRQAGEERLRIARELHDLLGHHVSLINVQAGVALYLLDSDPEQARRALAVIKDSSGDLLREMRSTLGVLRGIDEEPPRAPTAGLAALDRLVADNEAAGLSVTVAGTAGPLPAGVDLAAYRIVQESLTNVRKHAGAAHAAVRLDRRPDALRIVVDDDGRGPAGPRGSAGGRRSVGAEASPRGSGPSGSPGGRGSVADTVVAGTGLVGMRERAAALGGTLVTGPAPGGGFRVEAVLPLTPAPEET</sequence>
<keyword evidence="10" id="KW-0812">Transmembrane</keyword>
<dbReference type="GO" id="GO:0016301">
    <property type="term" value="F:kinase activity"/>
    <property type="evidence" value="ECO:0007669"/>
    <property type="project" value="UniProtKB-KW"/>
</dbReference>
<evidence type="ECO:0000259" key="12">
    <source>
        <dbReference type="Pfam" id="PF07730"/>
    </source>
</evidence>
<dbReference type="InterPro" id="IPR036890">
    <property type="entry name" value="HATPase_C_sf"/>
</dbReference>
<dbReference type="CDD" id="cd16917">
    <property type="entry name" value="HATPase_UhpB-NarQ-NarX-like"/>
    <property type="match status" value="1"/>
</dbReference>
<dbReference type="SUPFAM" id="SSF55874">
    <property type="entry name" value="ATPase domain of HSP90 chaperone/DNA topoisomerase II/histidine kinase"/>
    <property type="match status" value="1"/>
</dbReference>
<reference evidence="14" key="1">
    <citation type="journal article" date="2019" name="Int. J. Syst. Evol. Microbiol.">
        <title>The Global Catalogue of Microorganisms (GCM) 10K type strain sequencing project: providing services to taxonomists for standard genome sequencing and annotation.</title>
        <authorList>
            <consortium name="The Broad Institute Genomics Platform"/>
            <consortium name="The Broad Institute Genome Sequencing Center for Infectious Disease"/>
            <person name="Wu L."/>
            <person name="Ma J."/>
        </authorList>
    </citation>
    <scope>NUCLEOTIDE SEQUENCE [LARGE SCALE GENOMIC DNA]</scope>
    <source>
        <strain evidence="14">JCM 17906</strain>
    </source>
</reference>
<dbReference type="Pfam" id="PF02518">
    <property type="entry name" value="HATPase_c"/>
    <property type="match status" value="1"/>
</dbReference>
<feature type="compositionally biased region" description="Low complexity" evidence="9">
    <location>
        <begin position="344"/>
        <end position="357"/>
    </location>
</feature>
<evidence type="ECO:0000256" key="10">
    <source>
        <dbReference type="SAM" id="Phobius"/>
    </source>
</evidence>
<dbReference type="PANTHER" id="PTHR24421">
    <property type="entry name" value="NITRATE/NITRITE SENSOR PROTEIN NARX-RELATED"/>
    <property type="match status" value="1"/>
</dbReference>
<comment type="catalytic activity">
    <reaction evidence="1">
        <text>ATP + protein L-histidine = ADP + protein N-phospho-L-histidine.</text>
        <dbReference type="EC" id="2.7.13.3"/>
    </reaction>
</comment>
<protein>
    <recommendedName>
        <fullName evidence="2">histidine kinase</fullName>
        <ecNumber evidence="2">2.7.13.3</ecNumber>
    </recommendedName>
</protein>